<keyword evidence="3" id="KW-0507">mRNA processing</keyword>
<sequence>MPPGDPNELEMPELEISLGEDTPELTPTDRLVFYDLMERIIEAEEQSEAGFIPAALHQERHMMRLVIRYLNGDSSQRKTAFNNLTSRGHGRPDPATVIRYLCAYMTAPALPPSARYFVCRLLDALVPLIDTSAMSRDDLKVLVRQLVRVLSPMLLADTFVERTQGRQTISALTHVVGAPAIIASVRSHVASPNQLLRNAVASLLAVVATTLGLDSMLPLINALCCSKSSPRDPEPEPGAPPAWYCRRLCGLRAVQQVCIMGGTSIAPSAAGLALCAIGVPLTTDLEALEELPDDSNFLIAFEGIQSISRLAAIACAALARGVFPYAGATLAPLMPLLVPLLDARSFRGSLSLLTAAGYITALAPDLGLFAAHLNLLLPRIQLAERSDDAEIKAAALTVLRQITKHRALATPPDDDADRAVWDAVQARMRERLVPVFAGLCLNRLLLDWPNFHAAVDVGAALATVAVCDMTQILAQMLATAVDIDHMEPTRRMVCKVLAAIFNQHGGYFVEEGSAHPHHRTAIVVNLVRAVELQVTDDTEPVMSALEAALKALPGPKDDLFDLALSRLSLHLSGVTETNPHVKVRVTQALARIAPLIAQSADGRVKLGTVFISLYTQMQTEDYPEALSAVLEGMAAIIVALDGPPDLGEASVALSDVVCNTTAVLKNRNEHVEEAAIHLVDQLARTAGRGDGTEVAPAEWMRICFAMLDMFRAPSKNVRRACIATFGRVAQVIGPQDVLAALLNNLRVQERQQKVCSTIAIAVIASDCGPFTVLPYLMNEYRVPDGSVQTGALKAISFLFEYMGSEGSEYVPFVVDLLTDALTSRSAIHRQTACTCVKHIALNCGKDHQDAVTHLLNHVWPNVLEPTPHLLQAALDAVEACRLSLGSPLTLAYMLAGLYHPARRIRELYWQLYNAMVVGDVDGLTAAYPDAGGRYSRPELDYML</sequence>
<feature type="domain" description="Phosphatase PP2A regulatory subunit A/Splicing factor 3B subunit 1-like HEAT repeat" evidence="8">
    <location>
        <begin position="732"/>
        <end position="802"/>
    </location>
</feature>
<dbReference type="OrthoDB" id="438939at2759"/>
<dbReference type="InterPro" id="IPR016024">
    <property type="entry name" value="ARM-type_fold"/>
</dbReference>
<dbReference type="SUPFAM" id="SSF48371">
    <property type="entry name" value="ARM repeat"/>
    <property type="match status" value="1"/>
</dbReference>
<keyword evidence="5" id="KW-0677">Repeat</keyword>
<keyword evidence="6" id="KW-0508">mRNA splicing</keyword>
<evidence type="ECO:0000256" key="1">
    <source>
        <dbReference type="ARBA" id="ARBA00004123"/>
    </source>
</evidence>
<dbReference type="GO" id="GO:0005681">
    <property type="term" value="C:spliceosomal complex"/>
    <property type="evidence" value="ECO:0007669"/>
    <property type="project" value="UniProtKB-KW"/>
</dbReference>
<comment type="subcellular location">
    <subcellularLocation>
        <location evidence="1">Nucleus</location>
    </subcellularLocation>
</comment>
<keyword evidence="10" id="KW-1185">Reference proteome</keyword>
<evidence type="ECO:0000256" key="4">
    <source>
        <dbReference type="ARBA" id="ARBA00022728"/>
    </source>
</evidence>
<evidence type="ECO:0000256" key="6">
    <source>
        <dbReference type="ARBA" id="ARBA00023187"/>
    </source>
</evidence>
<dbReference type="Gene3D" id="1.25.10.10">
    <property type="entry name" value="Leucine-rich Repeat Variant"/>
    <property type="match status" value="2"/>
</dbReference>
<evidence type="ECO:0000256" key="7">
    <source>
        <dbReference type="ARBA" id="ARBA00023242"/>
    </source>
</evidence>
<dbReference type="GO" id="GO:0000245">
    <property type="term" value="P:spliceosomal complex assembly"/>
    <property type="evidence" value="ECO:0007669"/>
    <property type="project" value="InterPro"/>
</dbReference>
<evidence type="ECO:0000256" key="3">
    <source>
        <dbReference type="ARBA" id="ARBA00022664"/>
    </source>
</evidence>
<proteinExistence type="inferred from homology"/>
<accession>A0A8J6APD6</accession>
<reference evidence="9" key="1">
    <citation type="submission" date="2021-05" db="EMBL/GenBank/DDBJ databases">
        <title>A free-living protist that lacks canonical eukaryotic 1 DNA replication and segregation systems.</title>
        <authorList>
            <person name="Salas-Leiva D.E."/>
            <person name="Tromer E.C."/>
            <person name="Curtis B.A."/>
            <person name="Jerlstrom-Hultqvist J."/>
            <person name="Kolisko M."/>
            <person name="Yi Z."/>
            <person name="Salas-Leiva J.S."/>
            <person name="Gallot-Lavallee L."/>
            <person name="Kops G.J.P.L."/>
            <person name="Archibald J.M."/>
            <person name="Simpson A.G.B."/>
            <person name="Roger A.J."/>
        </authorList>
    </citation>
    <scope>NUCLEOTIDE SEQUENCE</scope>
    <source>
        <strain evidence="9">BICM</strain>
    </source>
</reference>
<dbReference type="AlphaFoldDB" id="A0A8J6APD6"/>
<organism evidence="9 10">
    <name type="scientific">Carpediemonas membranifera</name>
    <dbReference type="NCBI Taxonomy" id="201153"/>
    <lineage>
        <taxon>Eukaryota</taxon>
        <taxon>Metamonada</taxon>
        <taxon>Carpediemonas-like organisms</taxon>
        <taxon>Carpediemonas</taxon>
    </lineage>
</organism>
<dbReference type="InterPro" id="IPR054573">
    <property type="entry name" value="PP2A/SF3B1-like_HEAT"/>
</dbReference>
<evidence type="ECO:0000259" key="8">
    <source>
        <dbReference type="Pfam" id="PF22646"/>
    </source>
</evidence>
<dbReference type="GO" id="GO:0003729">
    <property type="term" value="F:mRNA binding"/>
    <property type="evidence" value="ECO:0007669"/>
    <property type="project" value="InterPro"/>
</dbReference>
<dbReference type="Pfam" id="PF22646">
    <property type="entry name" value="PPP2R1A-like_HEAT"/>
    <property type="match status" value="1"/>
</dbReference>
<dbReference type="InterPro" id="IPR038737">
    <property type="entry name" value="SF3b_su1-like"/>
</dbReference>
<evidence type="ECO:0000256" key="5">
    <source>
        <dbReference type="ARBA" id="ARBA00022737"/>
    </source>
</evidence>
<dbReference type="EMBL" id="JAHDYR010000067">
    <property type="protein sequence ID" value="KAG9389791.1"/>
    <property type="molecule type" value="Genomic_DNA"/>
</dbReference>
<name>A0A8J6APD6_9EUKA</name>
<evidence type="ECO:0000313" key="10">
    <source>
        <dbReference type="Proteomes" id="UP000717585"/>
    </source>
</evidence>
<evidence type="ECO:0000313" key="9">
    <source>
        <dbReference type="EMBL" id="KAG9389791.1"/>
    </source>
</evidence>
<dbReference type="Proteomes" id="UP000717585">
    <property type="component" value="Unassembled WGS sequence"/>
</dbReference>
<protein>
    <submittedName>
        <fullName evidence="9">Putative splicing factor 3b subunit 1</fullName>
    </submittedName>
</protein>
<dbReference type="InterPro" id="IPR011989">
    <property type="entry name" value="ARM-like"/>
</dbReference>
<evidence type="ECO:0000256" key="2">
    <source>
        <dbReference type="ARBA" id="ARBA00005754"/>
    </source>
</evidence>
<gene>
    <name evidence="9" type="ORF">J8273_8469</name>
</gene>
<keyword evidence="4" id="KW-0747">Spliceosome</keyword>
<dbReference type="PANTHER" id="PTHR12097">
    <property type="entry name" value="SPLICING FACTOR 3B, SUBUNIT 1-RELATED"/>
    <property type="match status" value="1"/>
</dbReference>
<comment type="similarity">
    <text evidence="2">Belongs to the SF3B1 family.</text>
</comment>
<keyword evidence="7" id="KW-0539">Nucleus</keyword>
<comment type="caution">
    <text evidence="9">The sequence shown here is derived from an EMBL/GenBank/DDBJ whole genome shotgun (WGS) entry which is preliminary data.</text>
</comment>